<dbReference type="InterPro" id="IPR008271">
    <property type="entry name" value="Ser/Thr_kinase_AS"/>
</dbReference>
<protein>
    <submittedName>
        <fullName evidence="6">Sensor histidine kinase</fullName>
    </submittedName>
</protein>
<dbReference type="GO" id="GO:0005524">
    <property type="term" value="F:ATP binding"/>
    <property type="evidence" value="ECO:0007669"/>
    <property type="project" value="UniProtKB-UniRule"/>
</dbReference>
<dbReference type="STRING" id="927083.DB32_008531"/>
<feature type="domain" description="Protein kinase" evidence="5">
    <location>
        <begin position="188"/>
        <end position="457"/>
    </location>
</feature>
<dbReference type="InterPro" id="IPR003018">
    <property type="entry name" value="GAF"/>
</dbReference>
<proteinExistence type="predicted"/>
<dbReference type="PROSITE" id="PS50011">
    <property type="entry name" value="PROTEIN_KINASE_DOM"/>
    <property type="match status" value="1"/>
</dbReference>
<dbReference type="Gene3D" id="3.30.450.40">
    <property type="match status" value="1"/>
</dbReference>
<dbReference type="SMART" id="SM00220">
    <property type="entry name" value="S_TKc"/>
    <property type="match status" value="1"/>
</dbReference>
<keyword evidence="7" id="KW-1185">Reference proteome</keyword>
<feature type="binding site" evidence="3">
    <location>
        <position position="217"/>
    </location>
    <ligand>
        <name>ATP</name>
        <dbReference type="ChEBI" id="CHEBI:30616"/>
    </ligand>
</feature>
<organism evidence="6 7">
    <name type="scientific">Sandaracinus amylolyticus</name>
    <dbReference type="NCBI Taxonomy" id="927083"/>
    <lineage>
        <taxon>Bacteria</taxon>
        <taxon>Pseudomonadati</taxon>
        <taxon>Myxococcota</taxon>
        <taxon>Polyangia</taxon>
        <taxon>Polyangiales</taxon>
        <taxon>Sandaracinaceae</taxon>
        <taxon>Sandaracinus</taxon>
    </lineage>
</organism>
<dbReference type="SMART" id="SM00065">
    <property type="entry name" value="GAF"/>
    <property type="match status" value="1"/>
</dbReference>
<reference evidence="6 7" key="1">
    <citation type="submission" date="2015-03" db="EMBL/GenBank/DDBJ databases">
        <title>Genome assembly of Sandaracinus amylolyticus DSM 53668.</title>
        <authorList>
            <person name="Sharma G."/>
            <person name="Subramanian S."/>
        </authorList>
    </citation>
    <scope>NUCLEOTIDE SEQUENCE [LARGE SCALE GENOMIC DNA]</scope>
    <source>
        <strain evidence="6 7">DSM 53668</strain>
    </source>
</reference>
<dbReference type="CDD" id="cd14014">
    <property type="entry name" value="STKc_PknB_like"/>
    <property type="match status" value="1"/>
</dbReference>
<evidence type="ECO:0000256" key="1">
    <source>
        <dbReference type="ARBA" id="ARBA00022741"/>
    </source>
</evidence>
<dbReference type="Gene3D" id="3.30.200.20">
    <property type="entry name" value="Phosphorylase Kinase, domain 1"/>
    <property type="match status" value="1"/>
</dbReference>
<evidence type="ECO:0000259" key="5">
    <source>
        <dbReference type="PROSITE" id="PS50011"/>
    </source>
</evidence>
<keyword evidence="4" id="KW-1133">Transmembrane helix</keyword>
<keyword evidence="2 3" id="KW-0067">ATP-binding</keyword>
<dbReference type="SUPFAM" id="SSF55781">
    <property type="entry name" value="GAF domain-like"/>
    <property type="match status" value="1"/>
</dbReference>
<sequence length="500" mass="54039">MNEIVGAPQDERERLAALIALDVLDTPPEPTFDDLARLAAQLCGTPMALVTLVDARRQWFKARVGVTLRETPREIAFCAHAVAADSAMLVVRDATCDERFCDNPLVRGEPFIRFYAGVPLELASGARVGTLCVLDRVPRELGASQLDALSILARRAASELELRKALGAREHAESGEQELAGQRLGGRYRIDEVLGQGAMGIVVAAHDLEAREDVAIKFLMPTLGADREARDRFVGEARALMRIESEHVSKVRDVGNLASGAPYIVMERLIGRDVATLLRESREPLGVRQAASIVLQACEGIDAAHALGILHRDIKPANLFCAEQPDGSSHVKVLDFGIARVERAASATAATTTGALVGTPSYMAPEQLEDASRVDARSEVWSLGVVLYELLTGAKPYGGRTATQVYAAILVGSLKPPRARRPEIPDALERVILRALEKSPDARFSSVRELARELATFAEDAPPAKTTQSLPVMRDRRAQWITIAVLIAIVVLAAIVALRG</sequence>
<feature type="transmembrane region" description="Helical" evidence="4">
    <location>
        <begin position="478"/>
        <end position="498"/>
    </location>
</feature>
<evidence type="ECO:0000256" key="4">
    <source>
        <dbReference type="SAM" id="Phobius"/>
    </source>
</evidence>
<dbReference type="InterPro" id="IPR029016">
    <property type="entry name" value="GAF-like_dom_sf"/>
</dbReference>
<dbReference type="PROSITE" id="PS00108">
    <property type="entry name" value="PROTEIN_KINASE_ST"/>
    <property type="match status" value="1"/>
</dbReference>
<keyword evidence="6" id="KW-0418">Kinase</keyword>
<dbReference type="PANTHER" id="PTHR43102:SF2">
    <property type="entry name" value="GAF DOMAIN-CONTAINING PROTEIN"/>
    <property type="match status" value="1"/>
</dbReference>
<dbReference type="EMBL" id="CP011125">
    <property type="protein sequence ID" value="AKF11382.1"/>
    <property type="molecule type" value="Genomic_DNA"/>
</dbReference>
<keyword evidence="6" id="KW-0808">Transferase</keyword>
<keyword evidence="4" id="KW-0472">Membrane</keyword>
<evidence type="ECO:0000313" key="7">
    <source>
        <dbReference type="Proteomes" id="UP000034883"/>
    </source>
</evidence>
<dbReference type="RefSeq" id="WP_053238256.1">
    <property type="nucleotide sequence ID" value="NZ_CP011125.1"/>
</dbReference>
<dbReference type="Gene3D" id="1.10.510.10">
    <property type="entry name" value="Transferase(Phosphotransferase) domain 1"/>
    <property type="match status" value="1"/>
</dbReference>
<evidence type="ECO:0000256" key="2">
    <source>
        <dbReference type="ARBA" id="ARBA00022840"/>
    </source>
</evidence>
<dbReference type="InterPro" id="IPR000719">
    <property type="entry name" value="Prot_kinase_dom"/>
</dbReference>
<name>A0A0F6YMT0_9BACT</name>
<dbReference type="Pfam" id="PF01590">
    <property type="entry name" value="GAF"/>
    <property type="match status" value="1"/>
</dbReference>
<dbReference type="GO" id="GO:0004672">
    <property type="term" value="F:protein kinase activity"/>
    <property type="evidence" value="ECO:0007669"/>
    <property type="project" value="InterPro"/>
</dbReference>
<dbReference type="Proteomes" id="UP000034883">
    <property type="component" value="Chromosome"/>
</dbReference>
<dbReference type="InterPro" id="IPR011009">
    <property type="entry name" value="Kinase-like_dom_sf"/>
</dbReference>
<evidence type="ECO:0000256" key="3">
    <source>
        <dbReference type="PROSITE-ProRule" id="PRU10141"/>
    </source>
</evidence>
<dbReference type="SUPFAM" id="SSF56112">
    <property type="entry name" value="Protein kinase-like (PK-like)"/>
    <property type="match status" value="1"/>
</dbReference>
<dbReference type="KEGG" id="samy:DB32_008531"/>
<gene>
    <name evidence="6" type="ORF">DB32_008531</name>
</gene>
<dbReference type="InterPro" id="IPR017441">
    <property type="entry name" value="Protein_kinase_ATP_BS"/>
</dbReference>
<dbReference type="AlphaFoldDB" id="A0A0F6YMT0"/>
<dbReference type="Pfam" id="PF00069">
    <property type="entry name" value="Pkinase"/>
    <property type="match status" value="1"/>
</dbReference>
<keyword evidence="4" id="KW-0812">Transmembrane</keyword>
<dbReference type="PANTHER" id="PTHR43102">
    <property type="entry name" value="SLR1143 PROTEIN"/>
    <property type="match status" value="1"/>
</dbReference>
<evidence type="ECO:0000313" key="6">
    <source>
        <dbReference type="EMBL" id="AKF11382.1"/>
    </source>
</evidence>
<dbReference type="PROSITE" id="PS00107">
    <property type="entry name" value="PROTEIN_KINASE_ATP"/>
    <property type="match status" value="1"/>
</dbReference>
<keyword evidence="1 3" id="KW-0547">Nucleotide-binding</keyword>
<accession>A0A0F6YMT0</accession>